<gene>
    <name evidence="1" type="ORF">DFR42_105201</name>
</gene>
<name>A0A318J554_9BURK</name>
<dbReference type="AlphaFoldDB" id="A0A318J554"/>
<keyword evidence="2" id="KW-1185">Reference proteome</keyword>
<reference evidence="1 2" key="1">
    <citation type="submission" date="2018-05" db="EMBL/GenBank/DDBJ databases">
        <title>Genomic Encyclopedia of Type Strains, Phase IV (KMG-IV): sequencing the most valuable type-strain genomes for metagenomic binning, comparative biology and taxonomic classification.</title>
        <authorList>
            <person name="Goeker M."/>
        </authorList>
    </citation>
    <scope>NUCLEOTIDE SEQUENCE [LARGE SCALE GENOMIC DNA]</scope>
    <source>
        <strain evidence="1 2">DSM 19792</strain>
    </source>
</reference>
<evidence type="ECO:0000313" key="2">
    <source>
        <dbReference type="Proteomes" id="UP000247792"/>
    </source>
</evidence>
<comment type="caution">
    <text evidence="1">The sequence shown here is derived from an EMBL/GenBank/DDBJ whole genome shotgun (WGS) entry which is preliminary data.</text>
</comment>
<evidence type="ECO:0000313" key="1">
    <source>
        <dbReference type="EMBL" id="PXX42543.1"/>
    </source>
</evidence>
<accession>A0A318J554</accession>
<dbReference type="Proteomes" id="UP000247792">
    <property type="component" value="Unassembled WGS sequence"/>
</dbReference>
<proteinExistence type="predicted"/>
<protein>
    <submittedName>
        <fullName evidence="1">Uncharacterized protein</fullName>
    </submittedName>
</protein>
<organism evidence="1 2">
    <name type="scientific">Undibacterium pigrum</name>
    <dbReference type="NCBI Taxonomy" id="401470"/>
    <lineage>
        <taxon>Bacteria</taxon>
        <taxon>Pseudomonadati</taxon>
        <taxon>Pseudomonadota</taxon>
        <taxon>Betaproteobacteria</taxon>
        <taxon>Burkholderiales</taxon>
        <taxon>Oxalobacteraceae</taxon>
        <taxon>Undibacterium</taxon>
    </lineage>
</organism>
<sequence length="117" mass="12886">MSRISISIAEPCHNIDAIKLIRGVTGISLISIEKRLAAGKAGLFYTAELFLNDHVEVDRNIRLLVNGLEKLGLPIFVAEIAYDESWENIANLDDVRISADDLMAELDNAKGQFSSLD</sequence>
<dbReference type="RefSeq" id="WP_110256088.1">
    <property type="nucleotide sequence ID" value="NZ_QJKB01000005.1"/>
</dbReference>
<dbReference type="OrthoDB" id="6973922at2"/>
<dbReference type="EMBL" id="QJKB01000005">
    <property type="protein sequence ID" value="PXX42543.1"/>
    <property type="molecule type" value="Genomic_DNA"/>
</dbReference>